<comment type="similarity">
    <text evidence="1">Belongs to the Mg-chelatase subunits D/I family. ComM subfamily.</text>
</comment>
<dbReference type="InterPro" id="IPR003593">
    <property type="entry name" value="AAA+_ATPase"/>
</dbReference>
<dbReference type="NCBIfam" id="TIGR00368">
    <property type="entry name" value="YifB family Mg chelatase-like AAA ATPase"/>
    <property type="match status" value="1"/>
</dbReference>
<accession>A0ABU5L6V8</accession>
<dbReference type="Pfam" id="PF01078">
    <property type="entry name" value="Mg_chelatase"/>
    <property type="match status" value="1"/>
</dbReference>
<evidence type="ECO:0000313" key="4">
    <source>
        <dbReference type="Proteomes" id="UP001293791"/>
    </source>
</evidence>
<comment type="caution">
    <text evidence="3">The sequence shown here is derived from an EMBL/GenBank/DDBJ whole genome shotgun (WGS) entry which is preliminary data.</text>
</comment>
<dbReference type="Gene3D" id="3.30.230.10">
    <property type="match status" value="1"/>
</dbReference>
<keyword evidence="3" id="KW-0547">Nucleotide-binding</keyword>
<reference evidence="3 4" key="1">
    <citation type="submission" date="2023-02" db="EMBL/GenBank/DDBJ databases">
        <title>Host association and intracellularity evolved multiple times independently in the Rickettsiales.</title>
        <authorList>
            <person name="Castelli M."/>
            <person name="Nardi T."/>
            <person name="Gammuto L."/>
            <person name="Bellinzona G."/>
            <person name="Sabaneyeva E."/>
            <person name="Potekhin A."/>
            <person name="Serra V."/>
            <person name="Petroni G."/>
            <person name="Sassera D."/>
        </authorList>
    </citation>
    <scope>NUCLEOTIDE SEQUENCE [LARGE SCALE GENOMIC DNA]</scope>
    <source>
        <strain evidence="3 4">BOD18</strain>
    </source>
</reference>
<evidence type="ECO:0000313" key="3">
    <source>
        <dbReference type="EMBL" id="MDZ5761867.1"/>
    </source>
</evidence>
<dbReference type="InterPro" id="IPR000523">
    <property type="entry name" value="Mg_chelatse_chII-like_cat_dom"/>
</dbReference>
<dbReference type="InterPro" id="IPR004482">
    <property type="entry name" value="Mg_chelat-rel"/>
</dbReference>
<keyword evidence="3" id="KW-0067">ATP-binding</keyword>
<dbReference type="InterPro" id="IPR027417">
    <property type="entry name" value="P-loop_NTPase"/>
</dbReference>
<dbReference type="EMBL" id="JARGYT010000007">
    <property type="protein sequence ID" value="MDZ5761867.1"/>
    <property type="molecule type" value="Genomic_DNA"/>
</dbReference>
<evidence type="ECO:0000259" key="2">
    <source>
        <dbReference type="SMART" id="SM00382"/>
    </source>
</evidence>
<dbReference type="PANTHER" id="PTHR32039">
    <property type="entry name" value="MAGNESIUM-CHELATASE SUBUNIT CHLI"/>
    <property type="match status" value="1"/>
</dbReference>
<evidence type="ECO:0000256" key="1">
    <source>
        <dbReference type="ARBA" id="ARBA00006354"/>
    </source>
</evidence>
<protein>
    <submittedName>
        <fullName evidence="3">ATP-binding protein</fullName>
    </submittedName>
</protein>
<proteinExistence type="inferred from homology"/>
<dbReference type="SUPFAM" id="SSF52540">
    <property type="entry name" value="P-loop containing nucleoside triphosphate hydrolases"/>
    <property type="match status" value="1"/>
</dbReference>
<organism evidence="3 4">
    <name type="scientific">Candidatus Cyrtobacter comes</name>
    <dbReference type="NCBI Taxonomy" id="675776"/>
    <lineage>
        <taxon>Bacteria</taxon>
        <taxon>Pseudomonadati</taxon>
        <taxon>Pseudomonadota</taxon>
        <taxon>Alphaproteobacteria</taxon>
        <taxon>Rickettsiales</taxon>
        <taxon>Candidatus Midichloriaceae</taxon>
        <taxon>Candidatus Cyrtobacter</taxon>
    </lineage>
</organism>
<keyword evidence="4" id="KW-1185">Reference proteome</keyword>
<dbReference type="Pfam" id="PF13335">
    <property type="entry name" value="Mg_chelatase_C"/>
    <property type="match status" value="1"/>
</dbReference>
<dbReference type="SUPFAM" id="SSF54211">
    <property type="entry name" value="Ribosomal protein S5 domain 2-like"/>
    <property type="match status" value="1"/>
</dbReference>
<dbReference type="InterPro" id="IPR045006">
    <property type="entry name" value="CHLI-like"/>
</dbReference>
<name>A0ABU5L6V8_9RICK</name>
<dbReference type="PANTHER" id="PTHR32039:SF7">
    <property type="entry name" value="COMPETENCE PROTEIN COMM"/>
    <property type="match status" value="1"/>
</dbReference>
<sequence>MVSKVLTVSFCGIEPQIIEVQAQISSGLVAFNIVGLANKAIAESKERIRAAFSTIGLAFPNKRITINLAPADITKEGSHFDLAIAVALLTEMEIVPQEEVDSMMVMGELSLDASVIKVNGILPAAIKASEEKLGLICPKENGPEASWSGNDLILLAAKLIDVISHFKGSKAMEKAELPQNAPERKPLPDLADVIGQEESKRALEVAAAGRHHMLMIGPPGSGKSTLAKRLIGISPQLSSKEKLELSIISSLAGEMREGFLVNERPFRTPHSSASLASMMGGGRNAKPGEITMAHLGILFMDELPEFPRFIIDAMRQPIEDKVITISRVHNHITYPADFQLIAAMNPCKCGYYGFSDNTCNKMPRCATDYQGKISGPIYDRFDIQIFIQDTASLISKSDFAQSSEPSAIVLQRVEEASEIQAKRYQDVGISKNSQLDGENIRKFIKLDYDAEKILKEMVVKFSLSMRGMNKLLKVSKTIADLDKSQAVNKFHISEAASYKSSKVLKF</sequence>
<dbReference type="InterPro" id="IPR025158">
    <property type="entry name" value="Mg_chelat-rel_C"/>
</dbReference>
<dbReference type="InterPro" id="IPR014721">
    <property type="entry name" value="Ribsml_uS5_D2-typ_fold_subgr"/>
</dbReference>
<feature type="domain" description="AAA+ ATPase" evidence="2">
    <location>
        <begin position="209"/>
        <end position="391"/>
    </location>
</feature>
<dbReference type="Gene3D" id="3.40.50.300">
    <property type="entry name" value="P-loop containing nucleotide triphosphate hydrolases"/>
    <property type="match status" value="1"/>
</dbReference>
<dbReference type="SMART" id="SM00382">
    <property type="entry name" value="AAA"/>
    <property type="match status" value="1"/>
</dbReference>
<dbReference type="InterPro" id="IPR020568">
    <property type="entry name" value="Ribosomal_Su5_D2-typ_SF"/>
</dbReference>
<dbReference type="GO" id="GO:0005524">
    <property type="term" value="F:ATP binding"/>
    <property type="evidence" value="ECO:0007669"/>
    <property type="project" value="UniProtKB-KW"/>
</dbReference>
<dbReference type="Pfam" id="PF13541">
    <property type="entry name" value="ChlI"/>
    <property type="match status" value="1"/>
</dbReference>
<gene>
    <name evidence="3" type="ORF">Cyrtocomes_00227</name>
</gene>
<dbReference type="Proteomes" id="UP001293791">
    <property type="component" value="Unassembled WGS sequence"/>
</dbReference>